<evidence type="ECO:0000256" key="5">
    <source>
        <dbReference type="SAM" id="MobiDB-lite"/>
    </source>
</evidence>
<dbReference type="InterPro" id="IPR002110">
    <property type="entry name" value="Ankyrin_rpt"/>
</dbReference>
<comment type="similarity">
    <text evidence="4">Belongs to the TRAFAC class TrmE-Era-EngA-EngB-Septin-like GTPase superfamily. Septin GTPase family.</text>
</comment>
<dbReference type="Pfam" id="PF12796">
    <property type="entry name" value="Ank_2"/>
    <property type="match status" value="2"/>
</dbReference>
<reference evidence="7 8" key="1">
    <citation type="submission" date="2015-06" db="EMBL/GenBank/DDBJ databases">
        <title>Survival trade-offs in plant roots during colonization by closely related pathogenic and mutualistic fungi.</title>
        <authorList>
            <person name="Hacquard S."/>
            <person name="Kracher B."/>
            <person name="Hiruma K."/>
            <person name="Weinman A."/>
            <person name="Muench P."/>
            <person name="Garrido Oter R."/>
            <person name="Ver Loren van Themaat E."/>
            <person name="Dallerey J.-F."/>
            <person name="Damm U."/>
            <person name="Henrissat B."/>
            <person name="Lespinet O."/>
            <person name="Thon M."/>
            <person name="Kemen E."/>
            <person name="McHardy A.C."/>
            <person name="Schulze-Lefert P."/>
            <person name="O'Connell R.J."/>
        </authorList>
    </citation>
    <scope>NUCLEOTIDE SEQUENCE [LARGE SCALE GENOMIC DNA]</scope>
    <source>
        <strain evidence="7 8">MAFF 238704</strain>
    </source>
</reference>
<evidence type="ECO:0000313" key="7">
    <source>
        <dbReference type="EMBL" id="KZL80605.1"/>
    </source>
</evidence>
<dbReference type="STRING" id="1573173.A0A161W0S8"/>
<dbReference type="EMBL" id="LFIW01001857">
    <property type="protein sequence ID" value="KZL80605.1"/>
    <property type="molecule type" value="Genomic_DNA"/>
</dbReference>
<evidence type="ECO:0000256" key="1">
    <source>
        <dbReference type="ARBA" id="ARBA00022741"/>
    </source>
</evidence>
<dbReference type="Pfam" id="PF00023">
    <property type="entry name" value="Ank"/>
    <property type="match status" value="2"/>
</dbReference>
<feature type="repeat" description="ANK" evidence="3">
    <location>
        <begin position="627"/>
        <end position="659"/>
    </location>
</feature>
<feature type="compositionally biased region" description="Basic and acidic residues" evidence="5">
    <location>
        <begin position="270"/>
        <end position="285"/>
    </location>
</feature>
<feature type="repeat" description="ANK" evidence="3">
    <location>
        <begin position="462"/>
        <end position="494"/>
    </location>
</feature>
<feature type="region of interest" description="Disordered" evidence="5">
    <location>
        <begin position="270"/>
        <end position="294"/>
    </location>
</feature>
<dbReference type="InterPro" id="IPR036770">
    <property type="entry name" value="Ankyrin_rpt-contain_sf"/>
</dbReference>
<dbReference type="GO" id="GO:0005938">
    <property type="term" value="C:cell cortex"/>
    <property type="evidence" value="ECO:0007669"/>
    <property type="project" value="UniProtKB-ARBA"/>
</dbReference>
<dbReference type="FunFam" id="3.40.50.300:FF:000328">
    <property type="entry name" value="Septin spn3"/>
    <property type="match status" value="1"/>
</dbReference>
<dbReference type="PANTHER" id="PTHR18884">
    <property type="entry name" value="SEPTIN"/>
    <property type="match status" value="1"/>
</dbReference>
<keyword evidence="2 4" id="KW-0342">GTP-binding</keyword>
<proteinExistence type="inferred from homology"/>
<keyword evidence="1 4" id="KW-0547">Nucleotide-binding</keyword>
<dbReference type="CDD" id="cd01850">
    <property type="entry name" value="CDC_Septin"/>
    <property type="match status" value="1"/>
</dbReference>
<feature type="domain" description="Septin-type G" evidence="6">
    <location>
        <begin position="1"/>
        <end position="270"/>
    </location>
</feature>
<feature type="repeat" description="ANK" evidence="3">
    <location>
        <begin position="594"/>
        <end position="626"/>
    </location>
</feature>
<evidence type="ECO:0000256" key="2">
    <source>
        <dbReference type="ARBA" id="ARBA00023134"/>
    </source>
</evidence>
<sequence length="691" mass="77137">MVCGASGTGRTTFVNMLCEKNVLGHKESDDENGDYREQGVKINPITVEIEPEDRTCISLTIIDTPGFGDEIDNEASFSKIVGYLERQYDDHLVEESRIKRNPRFRDNRVHAMLYFITPTGHGLRELDIELMKRLAPRVNVIPVIGRADSLNPTELAQTKKLIMEDIEHYRIPIYNFPYDVEEDDEETVEENAELRGLMPFAIVGSEEVVEIGGRKVRARQYPWGIVEVDNPHHSDFLAIRSALLHSHLGDLKEVTFDFLYENYRTERLSKTMEGDNRADSSRTPEDLTSQSLRLKEDQLRKEEERFREIEVRIQREINDKRQELLAREAQLRDIEARLHREDAVAVIQEEVAANIEIQRNAQNIESEADISAFSQATRFLHQFLTPYLYWHNAQCSGSSALLWAAENGQHGTVQKSVTHGGDVLATNNLGRTPLLLAARNRHHFTVRFLLDASAEKNSKDSDGRTPLSWAAAEGDEAVLKLLLEKDAEATSRDDYGQTPLSRAAAAGHEAIVKLLMMEGVDLESRDLSGRTPLSLAAAAGCEAVVKLLLREGVDREHRDRSGQTPLAWAAAGGHGAVVELFVVKGVELDTKDDYGQTPLLLAARNGHEATVKLLVEHGADPNSRDNYARTSLSWAVENGHVGMVKVLLGYGVDKCSKNLYGSTMLERAVARGNEAVIGLLSDATSTETCIQ</sequence>
<accession>A0A161W0S8</accession>
<evidence type="ECO:0000256" key="3">
    <source>
        <dbReference type="PROSITE-ProRule" id="PRU00023"/>
    </source>
</evidence>
<dbReference type="Proteomes" id="UP000076584">
    <property type="component" value="Unassembled WGS sequence"/>
</dbReference>
<evidence type="ECO:0000313" key="8">
    <source>
        <dbReference type="Proteomes" id="UP000076584"/>
    </source>
</evidence>
<dbReference type="SUPFAM" id="SSF48403">
    <property type="entry name" value="Ankyrin repeat"/>
    <property type="match status" value="1"/>
</dbReference>
<dbReference type="InterPro" id="IPR016491">
    <property type="entry name" value="Septin"/>
</dbReference>
<comment type="caution">
    <text evidence="7">The sequence shown here is derived from an EMBL/GenBank/DDBJ whole genome shotgun (WGS) entry which is preliminary data.</text>
</comment>
<keyword evidence="7" id="KW-0131">Cell cycle</keyword>
<keyword evidence="7" id="KW-0132">Cell division</keyword>
<evidence type="ECO:0000259" key="6">
    <source>
        <dbReference type="PROSITE" id="PS51719"/>
    </source>
</evidence>
<dbReference type="InterPro" id="IPR030379">
    <property type="entry name" value="G_SEPTIN_dom"/>
</dbReference>
<keyword evidence="3" id="KW-0040">ANK repeat</keyword>
<evidence type="ECO:0000256" key="4">
    <source>
        <dbReference type="RuleBase" id="RU004560"/>
    </source>
</evidence>
<dbReference type="InterPro" id="IPR027417">
    <property type="entry name" value="P-loop_NTPase"/>
</dbReference>
<organism evidence="7 8">
    <name type="scientific">Colletotrichum incanum</name>
    <name type="common">Soybean anthracnose fungus</name>
    <dbReference type="NCBI Taxonomy" id="1573173"/>
    <lineage>
        <taxon>Eukaryota</taxon>
        <taxon>Fungi</taxon>
        <taxon>Dikarya</taxon>
        <taxon>Ascomycota</taxon>
        <taxon>Pezizomycotina</taxon>
        <taxon>Sordariomycetes</taxon>
        <taxon>Hypocreomycetidae</taxon>
        <taxon>Glomerellales</taxon>
        <taxon>Glomerellaceae</taxon>
        <taxon>Colletotrichum</taxon>
        <taxon>Colletotrichum spaethianum species complex</taxon>
    </lineage>
</organism>
<dbReference type="PROSITE" id="PS51719">
    <property type="entry name" value="G_SEPTIN"/>
    <property type="match status" value="1"/>
</dbReference>
<dbReference type="PRINTS" id="PR01415">
    <property type="entry name" value="ANKYRIN"/>
</dbReference>
<name>A0A161W0S8_COLIC</name>
<dbReference type="GO" id="GO:0051301">
    <property type="term" value="P:cell division"/>
    <property type="evidence" value="ECO:0007669"/>
    <property type="project" value="UniProtKB-KW"/>
</dbReference>
<protein>
    <submittedName>
        <fullName evidence="7">Cell division control protein 11 protein</fullName>
    </submittedName>
</protein>
<dbReference type="PROSITE" id="PS50297">
    <property type="entry name" value="ANK_REP_REGION"/>
    <property type="match status" value="6"/>
</dbReference>
<keyword evidence="8" id="KW-1185">Reference proteome</keyword>
<dbReference type="PROSITE" id="PS50088">
    <property type="entry name" value="ANK_REPEAT"/>
    <property type="match status" value="7"/>
</dbReference>
<feature type="repeat" description="ANK" evidence="3">
    <location>
        <begin position="528"/>
        <end position="560"/>
    </location>
</feature>
<gene>
    <name evidence="7" type="ORF">CI238_10448</name>
</gene>
<dbReference type="SMART" id="SM00248">
    <property type="entry name" value="ANK"/>
    <property type="match status" value="9"/>
</dbReference>
<dbReference type="AlphaFoldDB" id="A0A161W0S8"/>
<dbReference type="GO" id="GO:0032156">
    <property type="term" value="C:septin cytoskeleton"/>
    <property type="evidence" value="ECO:0007669"/>
    <property type="project" value="UniProtKB-ARBA"/>
</dbReference>
<feature type="repeat" description="ANK" evidence="3">
    <location>
        <begin position="561"/>
        <end position="593"/>
    </location>
</feature>
<dbReference type="Pfam" id="PF00735">
    <property type="entry name" value="Septin"/>
    <property type="match status" value="1"/>
</dbReference>
<dbReference type="GO" id="GO:0005525">
    <property type="term" value="F:GTP binding"/>
    <property type="evidence" value="ECO:0007669"/>
    <property type="project" value="UniProtKB-KW"/>
</dbReference>
<feature type="repeat" description="ANK" evidence="3">
    <location>
        <begin position="429"/>
        <end position="461"/>
    </location>
</feature>
<dbReference type="SUPFAM" id="SSF52540">
    <property type="entry name" value="P-loop containing nucleoside triphosphate hydrolases"/>
    <property type="match status" value="1"/>
</dbReference>
<dbReference type="Gene3D" id="3.40.50.300">
    <property type="entry name" value="P-loop containing nucleotide triphosphate hydrolases"/>
    <property type="match status" value="1"/>
</dbReference>
<dbReference type="Gene3D" id="1.25.40.20">
    <property type="entry name" value="Ankyrin repeat-containing domain"/>
    <property type="match status" value="3"/>
</dbReference>
<feature type="repeat" description="ANK" evidence="3">
    <location>
        <begin position="495"/>
        <end position="527"/>
    </location>
</feature>